<feature type="transmembrane region" description="Helical" evidence="7">
    <location>
        <begin position="593"/>
        <end position="616"/>
    </location>
</feature>
<dbReference type="SMART" id="SM00382">
    <property type="entry name" value="AAA"/>
    <property type="match status" value="1"/>
</dbReference>
<feature type="transmembrane region" description="Helical" evidence="7">
    <location>
        <begin position="521"/>
        <end position="540"/>
    </location>
</feature>
<protein>
    <submittedName>
        <fullName evidence="9">ABC transporter G family member 23</fullName>
    </submittedName>
</protein>
<feature type="transmembrane region" description="Helical" evidence="7">
    <location>
        <begin position="561"/>
        <end position="587"/>
    </location>
</feature>
<dbReference type="GO" id="GO:0005524">
    <property type="term" value="F:ATP binding"/>
    <property type="evidence" value="ECO:0007669"/>
    <property type="project" value="UniProtKB-KW"/>
</dbReference>
<dbReference type="EMBL" id="LNIX01000026">
    <property type="protein sequence ID" value="OXA42321.1"/>
    <property type="molecule type" value="Genomic_DNA"/>
</dbReference>
<dbReference type="GO" id="GO:0016020">
    <property type="term" value="C:membrane"/>
    <property type="evidence" value="ECO:0007669"/>
    <property type="project" value="UniProtKB-SubCell"/>
</dbReference>
<keyword evidence="3" id="KW-0547">Nucleotide-binding</keyword>
<keyword evidence="10" id="KW-1185">Reference proteome</keyword>
<dbReference type="GO" id="GO:0016887">
    <property type="term" value="F:ATP hydrolysis activity"/>
    <property type="evidence" value="ECO:0007669"/>
    <property type="project" value="InterPro"/>
</dbReference>
<keyword evidence="6 7" id="KW-0472">Membrane</keyword>
<dbReference type="Gene3D" id="3.40.50.300">
    <property type="entry name" value="P-loop containing nucleotide triphosphate hydrolases"/>
    <property type="match status" value="1"/>
</dbReference>
<evidence type="ECO:0000313" key="9">
    <source>
        <dbReference type="EMBL" id="OXA42321.1"/>
    </source>
</evidence>
<name>A0A226DCF5_FOLCA</name>
<evidence type="ECO:0000256" key="5">
    <source>
        <dbReference type="ARBA" id="ARBA00022989"/>
    </source>
</evidence>
<feature type="transmembrane region" description="Helical" evidence="7">
    <location>
        <begin position="689"/>
        <end position="707"/>
    </location>
</feature>
<dbReference type="Pfam" id="PF12698">
    <property type="entry name" value="ABC2_membrane_3"/>
    <property type="match status" value="1"/>
</dbReference>
<keyword evidence="2 7" id="KW-0812">Transmembrane</keyword>
<evidence type="ECO:0000256" key="6">
    <source>
        <dbReference type="ARBA" id="ARBA00023136"/>
    </source>
</evidence>
<sequence length="713" mass="80027">MALRVINGTKSYFKGAYILKDLNMSVDRGEIYGLLGASGCGKTTLLSCVVGLRRLDSGDLIVFGHERNGHLGHLCGYMPQDISLLNVLTIEEVLHHYGLIYGMSGKAIQKKIDFLTGFLDLPERSRQIQHLSGGQARRVSLAVVMIHNPALLVLDEPTVGLDPLLRQRIWEHLLEISRTRRTTIIISTHYIEECKRCDKVGFMRGGQLLAEDCPSALLKMFGATTLEEVALHLCRLHEARPSISEATKEAFVRGKSFSTGDKKEVSEDEESGVVKAKTYRRLSITLQDNVVLSPVNVETDHTSVVYALVLKAWRRRKRDWRLVFTELLMPVVILIVLQNVVGLEPRNMGVSLVTGNPNITNNAQLEKYCEERDVHRRNVSNQCLENLGICDFLRNFKPHEFDWLTTLSWENGLNHIRDGRAIAVVAFPHNYTNHMKNRILEKNFASNETIEGTTISIAMDESTVITTAWVKQLIVTNYLKYVTAMATACGGSEESVQPPLHFNAIYGSMGIESVIRFFEPALLVMVMMFLSQSTGLGWIVDRMEGLEDRDYAAGVTLGHRIVASVVIDSIKIVIQGSIFVVLLTAVYEMQVKGSWVLMVALIFIASFEGVAIGWMIGTLRDKALEAIILVLFIVITQGAATGMFFNLEWAPEYYRNYFSHWLPATYPNEALRSIISRGWGLENFYVTRGFLMGLGWTLVSVLIVLLAESRKHK</sequence>
<dbReference type="AlphaFoldDB" id="A0A226DCF5"/>
<proteinExistence type="predicted"/>
<evidence type="ECO:0000259" key="8">
    <source>
        <dbReference type="PROSITE" id="PS50893"/>
    </source>
</evidence>
<feature type="transmembrane region" description="Helical" evidence="7">
    <location>
        <begin position="320"/>
        <end position="341"/>
    </location>
</feature>
<dbReference type="InterPro" id="IPR013525">
    <property type="entry name" value="ABC2_TM"/>
</dbReference>
<dbReference type="InterPro" id="IPR027417">
    <property type="entry name" value="P-loop_NTPase"/>
</dbReference>
<dbReference type="Proteomes" id="UP000198287">
    <property type="component" value="Unassembled WGS sequence"/>
</dbReference>
<comment type="caution">
    <text evidence="9">The sequence shown here is derived from an EMBL/GenBank/DDBJ whole genome shotgun (WGS) entry which is preliminary data.</text>
</comment>
<evidence type="ECO:0000256" key="4">
    <source>
        <dbReference type="ARBA" id="ARBA00022840"/>
    </source>
</evidence>
<evidence type="ECO:0000256" key="1">
    <source>
        <dbReference type="ARBA" id="ARBA00004141"/>
    </source>
</evidence>
<feature type="domain" description="ABC transporter" evidence="8">
    <location>
        <begin position="3"/>
        <end position="230"/>
    </location>
</feature>
<dbReference type="InterPro" id="IPR003593">
    <property type="entry name" value="AAA+_ATPase"/>
</dbReference>
<accession>A0A226DCF5</accession>
<evidence type="ECO:0000313" key="10">
    <source>
        <dbReference type="Proteomes" id="UP000198287"/>
    </source>
</evidence>
<dbReference type="InterPro" id="IPR017871">
    <property type="entry name" value="ABC_transporter-like_CS"/>
</dbReference>
<dbReference type="PROSITE" id="PS50893">
    <property type="entry name" value="ABC_TRANSPORTER_2"/>
    <property type="match status" value="1"/>
</dbReference>
<dbReference type="PANTHER" id="PTHR43038">
    <property type="entry name" value="ATP-BINDING CASSETTE, SUB-FAMILY H, MEMBER 1"/>
    <property type="match status" value="1"/>
</dbReference>
<keyword evidence="5 7" id="KW-1133">Transmembrane helix</keyword>
<dbReference type="OMA" id="YTLTWRY"/>
<dbReference type="PANTHER" id="PTHR43038:SF3">
    <property type="entry name" value="ABC TRANSPORTER G FAMILY MEMBER 20 ISOFORM X1"/>
    <property type="match status" value="1"/>
</dbReference>
<dbReference type="GO" id="GO:0140359">
    <property type="term" value="F:ABC-type transporter activity"/>
    <property type="evidence" value="ECO:0007669"/>
    <property type="project" value="InterPro"/>
</dbReference>
<comment type="subcellular location">
    <subcellularLocation>
        <location evidence="1">Membrane</location>
        <topology evidence="1">Multi-pass membrane protein</topology>
    </subcellularLocation>
</comment>
<dbReference type="PROSITE" id="PS00211">
    <property type="entry name" value="ABC_TRANSPORTER_1"/>
    <property type="match status" value="1"/>
</dbReference>
<dbReference type="CDD" id="cd03230">
    <property type="entry name" value="ABC_DR_subfamily_A"/>
    <property type="match status" value="1"/>
</dbReference>
<evidence type="ECO:0000256" key="2">
    <source>
        <dbReference type="ARBA" id="ARBA00022692"/>
    </source>
</evidence>
<reference evidence="9 10" key="1">
    <citation type="submission" date="2015-12" db="EMBL/GenBank/DDBJ databases">
        <title>The genome of Folsomia candida.</title>
        <authorList>
            <person name="Faddeeva A."/>
            <person name="Derks M.F."/>
            <person name="Anvar Y."/>
            <person name="Smit S."/>
            <person name="Van Straalen N."/>
            <person name="Roelofs D."/>
        </authorList>
    </citation>
    <scope>NUCLEOTIDE SEQUENCE [LARGE SCALE GENOMIC DNA]</scope>
    <source>
        <strain evidence="9 10">VU population</strain>
        <tissue evidence="9">Whole body</tissue>
    </source>
</reference>
<keyword evidence="4" id="KW-0067">ATP-binding</keyword>
<feature type="transmembrane region" description="Helical" evidence="7">
    <location>
        <begin position="623"/>
        <end position="645"/>
    </location>
</feature>
<evidence type="ECO:0000256" key="7">
    <source>
        <dbReference type="SAM" id="Phobius"/>
    </source>
</evidence>
<organism evidence="9 10">
    <name type="scientific">Folsomia candida</name>
    <name type="common">Springtail</name>
    <dbReference type="NCBI Taxonomy" id="158441"/>
    <lineage>
        <taxon>Eukaryota</taxon>
        <taxon>Metazoa</taxon>
        <taxon>Ecdysozoa</taxon>
        <taxon>Arthropoda</taxon>
        <taxon>Hexapoda</taxon>
        <taxon>Collembola</taxon>
        <taxon>Entomobryomorpha</taxon>
        <taxon>Isotomoidea</taxon>
        <taxon>Isotomidae</taxon>
        <taxon>Proisotominae</taxon>
        <taxon>Folsomia</taxon>
    </lineage>
</organism>
<evidence type="ECO:0000256" key="3">
    <source>
        <dbReference type="ARBA" id="ARBA00022741"/>
    </source>
</evidence>
<dbReference type="Pfam" id="PF00005">
    <property type="entry name" value="ABC_tran"/>
    <property type="match status" value="1"/>
</dbReference>
<dbReference type="InterPro" id="IPR003439">
    <property type="entry name" value="ABC_transporter-like_ATP-bd"/>
</dbReference>
<dbReference type="SUPFAM" id="SSF52540">
    <property type="entry name" value="P-loop containing nucleoside triphosphate hydrolases"/>
    <property type="match status" value="1"/>
</dbReference>
<gene>
    <name evidence="9" type="ORF">Fcan01_22732</name>
</gene>
<dbReference type="OrthoDB" id="6593433at2759"/>